<protein>
    <recommendedName>
        <fullName evidence="3">YviE</fullName>
    </recommendedName>
</protein>
<dbReference type="AlphaFoldDB" id="A0A3N5BX64"/>
<dbReference type="Proteomes" id="UP000276443">
    <property type="component" value="Unassembled WGS sequence"/>
</dbReference>
<sequence length="184" mass="20983">MQFPQIRMQSQMALVGINSTQGKQTIQQPEAELSIQQPKAEVMINRRPPRLTIDQSQAWSDMGLYGALEATERNAQEGEQAWLQSIAKKSQEGDQLMKIEQDGNPIASISKNNAYEPMKEFNVGWIPSHFSVKTDYDPGELNINVKRNEPIIQAQPQKPVINYERGQVETYLRQENDLQIDVEI</sequence>
<name>A0A3N5BX64_9BACI</name>
<evidence type="ECO:0000313" key="2">
    <source>
        <dbReference type="Proteomes" id="UP000276443"/>
    </source>
</evidence>
<evidence type="ECO:0000313" key="1">
    <source>
        <dbReference type="EMBL" id="RPF54358.1"/>
    </source>
</evidence>
<keyword evidence="2" id="KW-1185">Reference proteome</keyword>
<accession>A0A3N5BX64</accession>
<organism evidence="1 2">
    <name type="scientific">Aquisalibacillus elongatus</name>
    <dbReference type="NCBI Taxonomy" id="485577"/>
    <lineage>
        <taxon>Bacteria</taxon>
        <taxon>Bacillati</taxon>
        <taxon>Bacillota</taxon>
        <taxon>Bacilli</taxon>
        <taxon>Bacillales</taxon>
        <taxon>Bacillaceae</taxon>
        <taxon>Aquisalibacillus</taxon>
    </lineage>
</organism>
<dbReference type="EMBL" id="RKRF01000008">
    <property type="protein sequence ID" value="RPF54358.1"/>
    <property type="molecule type" value="Genomic_DNA"/>
</dbReference>
<dbReference type="OrthoDB" id="2112831at2"/>
<dbReference type="Pfam" id="PF20074">
    <property type="entry name" value="DUF6470"/>
    <property type="match status" value="1"/>
</dbReference>
<dbReference type="InterPro" id="IPR045527">
    <property type="entry name" value="DUF6470"/>
</dbReference>
<comment type="caution">
    <text evidence="1">The sequence shown here is derived from an EMBL/GenBank/DDBJ whole genome shotgun (WGS) entry which is preliminary data.</text>
</comment>
<evidence type="ECO:0008006" key="3">
    <source>
        <dbReference type="Google" id="ProtNLM"/>
    </source>
</evidence>
<reference evidence="1 2" key="1">
    <citation type="submission" date="2018-11" db="EMBL/GenBank/DDBJ databases">
        <title>Genomic Encyclopedia of Type Strains, Phase IV (KMG-IV): sequencing the most valuable type-strain genomes for metagenomic binning, comparative biology and taxonomic classification.</title>
        <authorList>
            <person name="Goeker M."/>
        </authorList>
    </citation>
    <scope>NUCLEOTIDE SEQUENCE [LARGE SCALE GENOMIC DNA]</scope>
    <source>
        <strain evidence="1 2">DSM 18090</strain>
    </source>
</reference>
<gene>
    <name evidence="1" type="ORF">EDC24_1556</name>
</gene>
<proteinExistence type="predicted"/>
<dbReference type="RefSeq" id="WP_124221286.1">
    <property type="nucleotide sequence ID" value="NZ_RKRF01000008.1"/>
</dbReference>